<dbReference type="AlphaFoldDB" id="A0A2P5WYP1"/>
<comment type="similarity">
    <text evidence="3">Belongs to the BIG GRAIN 1 (BG1) plant protein family.</text>
</comment>
<protein>
    <recommendedName>
        <fullName evidence="10">Protein BIG GRAIN 1-like B</fullName>
    </recommendedName>
</protein>
<name>A0A2P5WYP1_GOSBA</name>
<evidence type="ECO:0000256" key="5">
    <source>
        <dbReference type="ARBA" id="ARBA00022475"/>
    </source>
</evidence>
<organism evidence="8 9">
    <name type="scientific">Gossypium barbadense</name>
    <name type="common">Sea Island cotton</name>
    <name type="synonym">Hibiscus barbadensis</name>
    <dbReference type="NCBI Taxonomy" id="3634"/>
    <lineage>
        <taxon>Eukaryota</taxon>
        <taxon>Viridiplantae</taxon>
        <taxon>Streptophyta</taxon>
        <taxon>Embryophyta</taxon>
        <taxon>Tracheophyta</taxon>
        <taxon>Spermatophyta</taxon>
        <taxon>Magnoliopsida</taxon>
        <taxon>eudicotyledons</taxon>
        <taxon>Gunneridae</taxon>
        <taxon>Pentapetalae</taxon>
        <taxon>rosids</taxon>
        <taxon>malvids</taxon>
        <taxon>Malvales</taxon>
        <taxon>Malvaceae</taxon>
        <taxon>Malvoideae</taxon>
        <taxon>Gossypium</taxon>
    </lineage>
</organism>
<proteinExistence type="inferred from homology"/>
<evidence type="ECO:0000256" key="7">
    <source>
        <dbReference type="ARBA" id="ARBA00023294"/>
    </source>
</evidence>
<comment type="subcellular location">
    <subcellularLocation>
        <location evidence="2">Cell membrane</location>
    </subcellularLocation>
</comment>
<dbReference type="PANTHER" id="PTHR33541:SF28">
    <property type="entry name" value="PROTEIN BIG GRAIN 1-LIKE A"/>
    <property type="match status" value="1"/>
</dbReference>
<reference evidence="8 9" key="1">
    <citation type="submission" date="2015-01" db="EMBL/GenBank/DDBJ databases">
        <title>Genome of allotetraploid Gossypium barbadense reveals genomic plasticity and fiber elongation in cotton evolution.</title>
        <authorList>
            <person name="Chen X."/>
            <person name="Liu X."/>
            <person name="Zhao B."/>
            <person name="Zheng H."/>
            <person name="Hu Y."/>
            <person name="Lu G."/>
            <person name="Yang C."/>
            <person name="Chen J."/>
            <person name="Shan C."/>
            <person name="Zhang L."/>
            <person name="Zhou Y."/>
            <person name="Wang L."/>
            <person name="Guo W."/>
            <person name="Bai Y."/>
            <person name="Ruan J."/>
            <person name="Shangguan X."/>
            <person name="Mao Y."/>
            <person name="Jiang J."/>
            <person name="Zhu Y."/>
            <person name="Lei J."/>
            <person name="Kang H."/>
            <person name="Chen S."/>
            <person name="He X."/>
            <person name="Wang R."/>
            <person name="Wang Y."/>
            <person name="Chen J."/>
            <person name="Wang L."/>
            <person name="Yu S."/>
            <person name="Wang B."/>
            <person name="Wei J."/>
            <person name="Song S."/>
            <person name="Lu X."/>
            <person name="Gao Z."/>
            <person name="Gu W."/>
            <person name="Deng X."/>
            <person name="Ma D."/>
            <person name="Wang S."/>
            <person name="Liang W."/>
            <person name="Fang L."/>
            <person name="Cai C."/>
            <person name="Zhu X."/>
            <person name="Zhou B."/>
            <person name="Zhang Y."/>
            <person name="Chen Z."/>
            <person name="Xu S."/>
            <person name="Zhu R."/>
            <person name="Wang S."/>
            <person name="Zhang T."/>
            <person name="Zhao G."/>
        </authorList>
    </citation>
    <scope>NUCLEOTIDE SEQUENCE [LARGE SCALE GENOMIC DNA]</scope>
    <source>
        <strain evidence="9">cv. Xinhai21</strain>
        <tissue evidence="8">Leaf</tissue>
    </source>
</reference>
<evidence type="ECO:0008006" key="10">
    <source>
        <dbReference type="Google" id="ProtNLM"/>
    </source>
</evidence>
<evidence type="ECO:0000256" key="1">
    <source>
        <dbReference type="ARBA" id="ARBA00002281"/>
    </source>
</evidence>
<dbReference type="Proteomes" id="UP000239757">
    <property type="component" value="Unassembled WGS sequence"/>
</dbReference>
<keyword evidence="6" id="KW-0472">Membrane</keyword>
<evidence type="ECO:0000256" key="2">
    <source>
        <dbReference type="ARBA" id="ARBA00004236"/>
    </source>
</evidence>
<dbReference type="GO" id="GO:0005886">
    <property type="term" value="C:plasma membrane"/>
    <property type="evidence" value="ECO:0007669"/>
    <property type="project" value="UniProtKB-SubCell"/>
</dbReference>
<dbReference type="PANTHER" id="PTHR33541">
    <property type="entry name" value="PROTEIN BIG GRAIN 1-LIKE A-RELATED"/>
    <property type="match status" value="1"/>
</dbReference>
<evidence type="ECO:0000313" key="9">
    <source>
        <dbReference type="Proteomes" id="UP000239757"/>
    </source>
</evidence>
<dbReference type="GO" id="GO:0009734">
    <property type="term" value="P:auxin-activated signaling pathway"/>
    <property type="evidence" value="ECO:0007669"/>
    <property type="project" value="UniProtKB-KW"/>
</dbReference>
<keyword evidence="5" id="KW-1003">Cell membrane</keyword>
<gene>
    <name evidence="8" type="ORF">GOBAR_AA24459</name>
</gene>
<evidence type="ECO:0000313" key="8">
    <source>
        <dbReference type="EMBL" id="PPR96202.1"/>
    </source>
</evidence>
<dbReference type="OrthoDB" id="680041at2759"/>
<evidence type="ECO:0000256" key="4">
    <source>
        <dbReference type="ARBA" id="ARBA00022448"/>
    </source>
</evidence>
<accession>A0A2P5WYP1</accession>
<evidence type="ECO:0000256" key="6">
    <source>
        <dbReference type="ARBA" id="ARBA00023136"/>
    </source>
</evidence>
<keyword evidence="7" id="KW-0927">Auxin signaling pathway</keyword>
<sequence length="730" mass="81996">MVREERYRAKTENPSFSSSLLDAIYRSIDESNGGGKRNEDLIFCRETSSMRKKQNNNSSSSSRFQRACMIEKWMEKKENKVFVTPKSMADFDDPVLLNSSSTSSDSSYGGGFSSSESDSFYSAKSRSSSSYHCHRLPKPIRTSTISAPKHEVFQNNFHGATQKPKHEGSFIKTKSKALKIYSDLKKVKQPISPGGRLASFLNSLFTSGNAKKTKISSSKTEQVTSTCSSASSFSRSCLSTTKTPSSRGNVGTKRSVRFCLDEDSRPCGETKILHENELRTSMRKPVDKELEYRIMEENRRVAEATKELYNSYQKKKIKEELLMDTWDKMVREERYRAKTENPSFSSSLLDAIYRSIDESNGGGKRNEDLIFCRETSSMRKKQNNNSSSSSRFQRACMIEKWMEKKENKVFVTPKSMADFDDPVLLNSSSTSSDSSYGGGFSSSESDSFYSAKSRSSSSYHCHRLPKPIRTSTISAPKHEVFQNNFHGATQKPKHEGSFIKTKSKALKIYSDLKKVKQPISPGGRLASFLNSLFTSGNAKKTKISSSKTEQVTSTCSSASSFSRSCLSTTKTPSSRGNVGTKRSVRFCLDEDSRPCGETKILHENELRTSMRKPVDKELEYRIMEENRRVAEATKELYNSYQKKKIKEELYMRGIIYNGNEVLSDDETSAIAAAAIADDDDDDIASDASSDLFELDNLSAIGSNERYREELPVYETTHLDTNRAIANGLIL</sequence>
<comment type="function">
    <text evidence="1">Involved in auxin transport. Regulator of the auxin signaling pathway.</text>
</comment>
<dbReference type="EMBL" id="KZ666099">
    <property type="protein sequence ID" value="PPR96202.1"/>
    <property type="molecule type" value="Genomic_DNA"/>
</dbReference>
<dbReference type="InterPro" id="IPR039621">
    <property type="entry name" value="BG1-like"/>
</dbReference>
<evidence type="ECO:0000256" key="3">
    <source>
        <dbReference type="ARBA" id="ARBA00010067"/>
    </source>
</evidence>
<keyword evidence="4" id="KW-0813">Transport</keyword>